<dbReference type="PANTHER" id="PTHR47199">
    <property type="entry name" value="PHOTOSYSTEM II STABILITY/ASSEMBLY FACTOR HCF136, CHLOROPLASTIC"/>
    <property type="match status" value="1"/>
</dbReference>
<proteinExistence type="predicted"/>
<evidence type="ECO:0000259" key="6">
    <source>
        <dbReference type="Pfam" id="PF19408"/>
    </source>
</evidence>
<dbReference type="Gene3D" id="2.130.10.10">
    <property type="entry name" value="YVTN repeat-like/Quinoprotein amine dehydrogenase"/>
    <property type="match status" value="3"/>
</dbReference>
<feature type="domain" description="Secretion system C-terminal sorting" evidence="5">
    <location>
        <begin position="981"/>
        <end position="1051"/>
    </location>
</feature>
<dbReference type="Pfam" id="PF19408">
    <property type="entry name" value="PKD_6"/>
    <property type="match status" value="1"/>
</dbReference>
<sequence length="1053" mass="118621">MALSSIYIDGKGFFVNNKSDKNINENNSEGIISQIIKPGEFTSFQIGFYPSKLKEESGILYIKSNDAESFNYKINFIGTVEEGIVKNKTNTFPLKKDIKFENSLFLLSANSIEENNQLSTEIGRFSSLNNIDYKFILIDGEADNSNFIIEDNKLKANKIFNYELQNTLIVRVKATSINDAANTLEGSFVIKVVNQNEDVLRECSESLINLSYGLNDVTFIDDKTVVAVGDFGRILKSTDVGITWENVGVDITNTLNKIQFINDNVGYIKGGGILLKTMDAGENWFQVSFPVESYPYTNNMFFVSEAVGYVFGSEGKIYKTIDAGISWTFKKVNYSNLTCAYFFNENEGIIGQNSKSFLKTTDGGLNWENISVDFPEFSYSSTISKIDFIDDKIGYATSYKGQIIKTEDAGKTWEFKSVTNVSYPTKLKFIDENTGYFMGGFNYSSILKTEDGGNTWHSLDFERVGSITSIDFNDNNAIIVGHGEGFGRTSENGHSIYKMDVADNDIKLKSSLRGDAYYVSMDFSDNLGMLLSNGQYSGNSDSRITKNGGITWQKINLPEVENEAYFKCYIKNNKFYILGRNKIYVSEDFGESFQIFENPGLLNLFWGDNHIVYGTSYENFYKSEDSGITWVKNPNLSYDEFSKPNDIYFVNDNIGFLLTYNGYYKTIDGGVSFTYKNDLKEDNYQDEVFFTSIFFKDELNGVIGNNDGLVYVTSNGGDTWKRVVSIMPVGVTELEVNLNNYYAISTNGGGDTTLNKSIDNGNSWQTVEVLEEDVKDLKFFNNELYLIGDRGTFYKYTLNKASLLPSFINGDINVVEKSKSSYSINQGFNTSYKWSVTGNNSIEYANNIAKVNWQEPGQFVVSVSSFNDCEEVVGARDLIVNVYNTPNPNIVGSSEVLNFTNEVYYTALSADSRYLWKVIGDDNSVENENKIEINWGEIGEGEIIVTEIDNITNTRVRNNLFVTIKDVLTVGQSDRVENITVYPVPSKNSIKVDFPIDLKSSKKVIKIYNLLGKEQSFEFDENSYLNISSLKSGVYFLKISINSKVFTKKIIKN</sequence>
<protein>
    <recommendedName>
        <fullName evidence="9">Secretion system C-terminal sorting domain-containing protein</fullName>
    </recommendedName>
</protein>
<organism evidence="7 8">
    <name type="scientific">Polaribacter sejongensis</name>
    <dbReference type="NCBI Taxonomy" id="985043"/>
    <lineage>
        <taxon>Bacteria</taxon>
        <taxon>Pseudomonadati</taxon>
        <taxon>Bacteroidota</taxon>
        <taxon>Flavobacteriia</taxon>
        <taxon>Flavobacteriales</taxon>
        <taxon>Flavobacteriaceae</taxon>
    </lineage>
</organism>
<dbReference type="NCBIfam" id="TIGR04183">
    <property type="entry name" value="Por_Secre_tail"/>
    <property type="match status" value="1"/>
</dbReference>
<reference evidence="7 8" key="1">
    <citation type="submission" date="2017-02" db="EMBL/GenBank/DDBJ databases">
        <title>Trade-off between light-utilization and light-protection in marine flavobacteria.</title>
        <authorList>
            <person name="Kumagai Y."/>
            <person name="Yoshizawa S."/>
            <person name="Kogure K."/>
            <person name="Iwasaki W."/>
        </authorList>
    </citation>
    <scope>NUCLEOTIDE SEQUENCE [LARGE SCALE GENOMIC DNA]</scope>
    <source>
        <strain evidence="7 8">KCTC 23670</strain>
    </source>
</reference>
<feature type="domain" description="PKD-like" evidence="6">
    <location>
        <begin position="805"/>
        <end position="871"/>
    </location>
</feature>
<evidence type="ECO:0000259" key="4">
    <source>
        <dbReference type="Pfam" id="PF14870"/>
    </source>
</evidence>
<keyword evidence="2" id="KW-0732">Signal</keyword>
<dbReference type="Proteomes" id="UP000232721">
    <property type="component" value="Chromosome"/>
</dbReference>
<dbReference type="CDD" id="cd11304">
    <property type="entry name" value="Cadherin_repeat"/>
    <property type="match status" value="1"/>
</dbReference>
<keyword evidence="3" id="KW-0604">Photosystem II</keyword>
<dbReference type="InterPro" id="IPR028203">
    <property type="entry name" value="PSII_CF48-like_dom"/>
</dbReference>
<dbReference type="Pfam" id="PF14870">
    <property type="entry name" value="PSII_BNR"/>
    <property type="match status" value="2"/>
</dbReference>
<accession>A0ABM6PWF7</accession>
<dbReference type="Pfam" id="PF18962">
    <property type="entry name" value="Por_Secre_tail"/>
    <property type="match status" value="1"/>
</dbReference>
<dbReference type="InterPro" id="IPR015943">
    <property type="entry name" value="WD40/YVTN_repeat-like_dom_sf"/>
</dbReference>
<evidence type="ECO:0000256" key="3">
    <source>
        <dbReference type="ARBA" id="ARBA00023276"/>
    </source>
</evidence>
<evidence type="ECO:0000259" key="5">
    <source>
        <dbReference type="Pfam" id="PF18962"/>
    </source>
</evidence>
<keyword evidence="1" id="KW-0602">Photosynthesis</keyword>
<dbReference type="SUPFAM" id="SSF110296">
    <property type="entry name" value="Oligoxyloglucan reducing end-specific cellobiohydrolase"/>
    <property type="match status" value="3"/>
</dbReference>
<dbReference type="EMBL" id="CP019336">
    <property type="protein sequence ID" value="AUC21023.1"/>
    <property type="molecule type" value="Genomic_DNA"/>
</dbReference>
<dbReference type="InterPro" id="IPR045829">
    <property type="entry name" value="PKD_6"/>
</dbReference>
<evidence type="ECO:0000313" key="7">
    <source>
        <dbReference type="EMBL" id="AUC21023.1"/>
    </source>
</evidence>
<dbReference type="PANTHER" id="PTHR47199:SF2">
    <property type="entry name" value="PHOTOSYSTEM II STABILITY_ASSEMBLY FACTOR HCF136, CHLOROPLASTIC"/>
    <property type="match status" value="1"/>
</dbReference>
<dbReference type="InterPro" id="IPR026444">
    <property type="entry name" value="Secre_tail"/>
</dbReference>
<name>A0ABM6PWF7_9FLAO</name>
<keyword evidence="8" id="KW-1185">Reference proteome</keyword>
<evidence type="ECO:0000256" key="1">
    <source>
        <dbReference type="ARBA" id="ARBA00022531"/>
    </source>
</evidence>
<gene>
    <name evidence="7" type="ORF">BTO15_02330</name>
</gene>
<evidence type="ECO:0000256" key="2">
    <source>
        <dbReference type="ARBA" id="ARBA00022729"/>
    </source>
</evidence>
<evidence type="ECO:0008006" key="9">
    <source>
        <dbReference type="Google" id="ProtNLM"/>
    </source>
</evidence>
<feature type="domain" description="Photosynthesis system II assembly factor Ycf48/Hcf136-like" evidence="4">
    <location>
        <begin position="195"/>
        <end position="276"/>
    </location>
</feature>
<evidence type="ECO:0000313" key="8">
    <source>
        <dbReference type="Proteomes" id="UP000232721"/>
    </source>
</evidence>
<feature type="domain" description="Photosynthesis system II assembly factor Ycf48/Hcf136-like" evidence="4">
    <location>
        <begin position="281"/>
        <end position="414"/>
    </location>
</feature>